<accession>A0A5C6W0Y3</accession>
<dbReference type="OrthoDB" id="9800520at2"/>
<dbReference type="GO" id="GO:0030313">
    <property type="term" value="C:cell envelope"/>
    <property type="evidence" value="ECO:0007669"/>
    <property type="project" value="UniProtKB-SubCell"/>
</dbReference>
<name>A0A5C6W0Y3_9BACI</name>
<evidence type="ECO:0000313" key="7">
    <source>
        <dbReference type="Proteomes" id="UP000321363"/>
    </source>
</evidence>
<keyword evidence="7" id="KW-1185">Reference proteome</keyword>
<dbReference type="InterPro" id="IPR025997">
    <property type="entry name" value="SBP_2_dom"/>
</dbReference>
<comment type="caution">
    <text evidence="6">The sequence shown here is derived from an EMBL/GenBank/DDBJ whole genome shotgun (WGS) entry which is preliminary data.</text>
</comment>
<reference evidence="6 7" key="1">
    <citation type="journal article" date="2005" name="Int. J. Syst. Evol. Microbiol.">
        <title>Bacillus litoralis sp. nov., isolated from a tidal flat of the Yellow Sea in Korea.</title>
        <authorList>
            <person name="Yoon J.H."/>
            <person name="Oh T.K."/>
        </authorList>
    </citation>
    <scope>NUCLEOTIDE SEQUENCE [LARGE SCALE GENOMIC DNA]</scope>
    <source>
        <strain evidence="6 7">SW-211</strain>
    </source>
</reference>
<dbReference type="EMBL" id="VOQF01000006">
    <property type="protein sequence ID" value="TXC90562.1"/>
    <property type="molecule type" value="Genomic_DNA"/>
</dbReference>
<keyword evidence="4" id="KW-0812">Transmembrane</keyword>
<dbReference type="InterPro" id="IPR028082">
    <property type="entry name" value="Peripla_BP_I"/>
</dbReference>
<evidence type="ECO:0000256" key="3">
    <source>
        <dbReference type="ARBA" id="ARBA00022729"/>
    </source>
</evidence>
<sequence>MKRLLIGYLVLFTVFFIYIYNYHLKDTITSSYEDNQENQFRGDINEKYVMLTFQSGIEYWKSAIKGFEDAANELNVSVEYRGATQYDVHEQMTVLEQVIAKKPDGIALSAMDPFALNSTINKAIEAGIPVILFDSDAPASNAHTFLGTNNYSAGNASADKMAELLKGKGKVAVITLPNQLNHIERTEGFIETVQKKYPGMEVVAIEDGKGDQLRSKLVTEKILKEYPNIRGIFATEANGGVGITNAIESIKKTEEIKVISFDTDKQTLDKIKEDAIAATIAQGTWNMGYWSLQILFKNNHGITSTEKMDNSKQFPAYIDTGITIVSKENVEDFYAD</sequence>
<dbReference type="Proteomes" id="UP000321363">
    <property type="component" value="Unassembled WGS sequence"/>
</dbReference>
<dbReference type="CDD" id="cd19969">
    <property type="entry name" value="PBP1_ABC_sugar_binding-like"/>
    <property type="match status" value="1"/>
</dbReference>
<keyword evidence="4" id="KW-0472">Membrane</keyword>
<keyword evidence="4" id="KW-1133">Transmembrane helix</keyword>
<dbReference type="Gene3D" id="3.40.50.2300">
    <property type="match status" value="2"/>
</dbReference>
<keyword evidence="3" id="KW-0732">Signal</keyword>
<organism evidence="6 7">
    <name type="scientific">Metabacillus litoralis</name>
    <dbReference type="NCBI Taxonomy" id="152268"/>
    <lineage>
        <taxon>Bacteria</taxon>
        <taxon>Bacillati</taxon>
        <taxon>Bacillota</taxon>
        <taxon>Bacilli</taxon>
        <taxon>Bacillales</taxon>
        <taxon>Bacillaceae</taxon>
        <taxon>Metabacillus</taxon>
    </lineage>
</organism>
<evidence type="ECO:0000256" key="4">
    <source>
        <dbReference type="SAM" id="Phobius"/>
    </source>
</evidence>
<evidence type="ECO:0000256" key="2">
    <source>
        <dbReference type="ARBA" id="ARBA00007639"/>
    </source>
</evidence>
<evidence type="ECO:0000313" key="6">
    <source>
        <dbReference type="EMBL" id="TXC90562.1"/>
    </source>
</evidence>
<feature type="transmembrane region" description="Helical" evidence="4">
    <location>
        <begin position="5"/>
        <end position="23"/>
    </location>
</feature>
<dbReference type="AlphaFoldDB" id="A0A5C6W0Y3"/>
<feature type="domain" description="Periplasmic binding protein" evidence="5">
    <location>
        <begin position="52"/>
        <end position="296"/>
    </location>
</feature>
<evidence type="ECO:0000259" key="5">
    <source>
        <dbReference type="Pfam" id="PF13407"/>
    </source>
</evidence>
<gene>
    <name evidence="6" type="ORF">FS935_11635</name>
</gene>
<dbReference type="PANTHER" id="PTHR46847:SF1">
    <property type="entry name" value="D-ALLOSE-BINDING PERIPLASMIC PROTEIN-RELATED"/>
    <property type="match status" value="1"/>
</dbReference>
<dbReference type="SUPFAM" id="SSF53822">
    <property type="entry name" value="Periplasmic binding protein-like I"/>
    <property type="match status" value="1"/>
</dbReference>
<dbReference type="GO" id="GO:0030246">
    <property type="term" value="F:carbohydrate binding"/>
    <property type="evidence" value="ECO:0007669"/>
    <property type="project" value="UniProtKB-ARBA"/>
</dbReference>
<comment type="similarity">
    <text evidence="2">Belongs to the bacterial solute-binding protein 2 family.</text>
</comment>
<evidence type="ECO:0000256" key="1">
    <source>
        <dbReference type="ARBA" id="ARBA00004196"/>
    </source>
</evidence>
<comment type="subcellular location">
    <subcellularLocation>
        <location evidence="1">Cell envelope</location>
    </subcellularLocation>
</comment>
<dbReference type="PANTHER" id="PTHR46847">
    <property type="entry name" value="D-ALLOSE-BINDING PERIPLASMIC PROTEIN-RELATED"/>
    <property type="match status" value="1"/>
</dbReference>
<proteinExistence type="inferred from homology"/>
<dbReference type="Pfam" id="PF13407">
    <property type="entry name" value="Peripla_BP_4"/>
    <property type="match status" value="1"/>
</dbReference>
<dbReference type="RefSeq" id="WP_146948728.1">
    <property type="nucleotide sequence ID" value="NZ_VOQF01000006.1"/>
</dbReference>
<protein>
    <submittedName>
        <fullName evidence="6">Sugar ABC transporter substrate-binding protein</fullName>
    </submittedName>
</protein>